<protein>
    <submittedName>
        <fullName evidence="2">Uncharacterized protein</fullName>
    </submittedName>
</protein>
<dbReference type="EMBL" id="CAVMBE010000090">
    <property type="protein sequence ID" value="CAK4033654.1"/>
    <property type="molecule type" value="Genomic_DNA"/>
</dbReference>
<feature type="compositionally biased region" description="Low complexity" evidence="1">
    <location>
        <begin position="25"/>
        <end position="40"/>
    </location>
</feature>
<sequence>MKRKENRRPGDNFQAHKLKRTTYIPSDDSSSDLDLLPSYDNQLIEPDGRRSRKLGDDQHEDWNLTLHASPPIPDNEQRVHQSGDEGNQRLRRTARETEPKKTEEPYTRRSTRQGELARSKAPRLYDCDYHPQEQYLLPERTGQESNDTQSPEQAGESVSAYDAADSLSTTSELGGPDEVSGGDGRPISDRYDTVSPAPMLRPRQREEALRRDTQALDEGDKPLSQEQLDSIHRKFDQKYSKKLQARGSLSLRDSNNKKLNGNTRIRVNRNRDDLLEQWRNVEPDDTVIGYVPEVRAETADNSTTFSSQREGDHARFELLQERYPDVETENLNEIKERLNLPEQDWRKGCWKC</sequence>
<keyword evidence="3" id="KW-1185">Reference proteome</keyword>
<evidence type="ECO:0000313" key="3">
    <source>
        <dbReference type="Proteomes" id="UP001296104"/>
    </source>
</evidence>
<comment type="caution">
    <text evidence="2">The sequence shown here is derived from an EMBL/GenBank/DDBJ whole genome shotgun (WGS) entry which is preliminary data.</text>
</comment>
<evidence type="ECO:0000256" key="1">
    <source>
        <dbReference type="SAM" id="MobiDB-lite"/>
    </source>
</evidence>
<proteinExistence type="predicted"/>
<feature type="region of interest" description="Disordered" evidence="1">
    <location>
        <begin position="1"/>
        <end position="232"/>
    </location>
</feature>
<feature type="compositionally biased region" description="Basic and acidic residues" evidence="1">
    <location>
        <begin position="203"/>
        <end position="232"/>
    </location>
</feature>
<gene>
    <name evidence="2" type="ORF">LECACI_7A008812</name>
</gene>
<dbReference type="AlphaFoldDB" id="A0AAI9EEW7"/>
<accession>A0AAI9EEW7</accession>
<feature type="compositionally biased region" description="Basic and acidic residues" evidence="1">
    <location>
        <begin position="115"/>
        <end position="131"/>
    </location>
</feature>
<feature type="compositionally biased region" description="Polar residues" evidence="1">
    <location>
        <begin position="143"/>
        <end position="152"/>
    </location>
</feature>
<evidence type="ECO:0000313" key="2">
    <source>
        <dbReference type="EMBL" id="CAK4033654.1"/>
    </source>
</evidence>
<dbReference type="Proteomes" id="UP001296104">
    <property type="component" value="Unassembled WGS sequence"/>
</dbReference>
<organism evidence="2 3">
    <name type="scientific">Lecanosticta acicola</name>
    <dbReference type="NCBI Taxonomy" id="111012"/>
    <lineage>
        <taxon>Eukaryota</taxon>
        <taxon>Fungi</taxon>
        <taxon>Dikarya</taxon>
        <taxon>Ascomycota</taxon>
        <taxon>Pezizomycotina</taxon>
        <taxon>Dothideomycetes</taxon>
        <taxon>Dothideomycetidae</taxon>
        <taxon>Mycosphaerellales</taxon>
        <taxon>Mycosphaerellaceae</taxon>
        <taxon>Lecanosticta</taxon>
    </lineage>
</organism>
<name>A0AAI9EEW7_9PEZI</name>
<feature type="compositionally biased region" description="Basic and acidic residues" evidence="1">
    <location>
        <begin position="46"/>
        <end position="62"/>
    </location>
</feature>
<feature type="compositionally biased region" description="Basic and acidic residues" evidence="1">
    <location>
        <begin position="75"/>
        <end position="107"/>
    </location>
</feature>
<reference evidence="2" key="1">
    <citation type="submission" date="2023-11" db="EMBL/GenBank/DDBJ databases">
        <authorList>
            <person name="Alioto T."/>
            <person name="Alioto T."/>
            <person name="Gomez Garrido J."/>
        </authorList>
    </citation>
    <scope>NUCLEOTIDE SEQUENCE</scope>
</reference>